<accession>A0ABY6EE97</accession>
<feature type="region of interest" description="Disordered" evidence="2">
    <location>
        <begin position="63"/>
        <end position="196"/>
    </location>
</feature>
<geneLocation type="plasmid" evidence="3 4">
    <name>punmamed2</name>
</geneLocation>
<dbReference type="Proteomes" id="UP001061298">
    <property type="component" value="Plasmid punmamed2"/>
</dbReference>
<keyword evidence="3" id="KW-0614">Plasmid</keyword>
<organism evidence="3 4">
    <name type="scientific">Streptomyces cynarae</name>
    <dbReference type="NCBI Taxonomy" id="2981134"/>
    <lineage>
        <taxon>Bacteria</taxon>
        <taxon>Bacillati</taxon>
        <taxon>Actinomycetota</taxon>
        <taxon>Actinomycetes</taxon>
        <taxon>Kitasatosporales</taxon>
        <taxon>Streptomycetaceae</taxon>
        <taxon>Streptomyces</taxon>
    </lineage>
</organism>
<keyword evidence="1" id="KW-0175">Coiled coil</keyword>
<feature type="compositionally biased region" description="Low complexity" evidence="2">
    <location>
        <begin position="169"/>
        <end position="180"/>
    </location>
</feature>
<sequence>MQDRWKARRSGTGTPGAAKGGGGPRSASSGGTGGARPVNNGNGWTAPGDRVGFWDAVYETAHDRWKKRRDHWKANGGPRHRPSTGKGSSGKGSASNRGTGRGAGTGAGGSGPGYGPRTSPFDADSSGPTVTITVEQVDPPGTHAKRWEPTAVGTGQRQLPRQGPPALPRAPQRPAGQRPGTTRRKDPIPMPAAPARTGAVSVPVAATVPAPGGMAARHATEIRLDDALKALTLLTTAGMETHDECAELARQARRLLSELETMAHDLAANHNVSGPRTLRAVAVLMETVGQLVVQAERMAKASLDAAETAEAEETAMARDYRPTQAATIDAGLATPSARIHNEN</sequence>
<evidence type="ECO:0008006" key="5">
    <source>
        <dbReference type="Google" id="ProtNLM"/>
    </source>
</evidence>
<evidence type="ECO:0000313" key="3">
    <source>
        <dbReference type="EMBL" id="UXY24985.1"/>
    </source>
</evidence>
<dbReference type="RefSeq" id="WP_263235255.1">
    <property type="nucleotide sequence ID" value="NZ_CP106794.1"/>
</dbReference>
<evidence type="ECO:0000256" key="2">
    <source>
        <dbReference type="SAM" id="MobiDB-lite"/>
    </source>
</evidence>
<protein>
    <recommendedName>
        <fullName evidence="5">ATP/GTP-binding protein</fullName>
    </recommendedName>
</protein>
<keyword evidence="4" id="KW-1185">Reference proteome</keyword>
<feature type="compositionally biased region" description="Gly residues" evidence="2">
    <location>
        <begin position="18"/>
        <end position="34"/>
    </location>
</feature>
<dbReference type="EMBL" id="CP106794">
    <property type="protein sequence ID" value="UXY24985.1"/>
    <property type="molecule type" value="Genomic_DNA"/>
</dbReference>
<evidence type="ECO:0000256" key="1">
    <source>
        <dbReference type="SAM" id="Coils"/>
    </source>
</evidence>
<gene>
    <name evidence="3" type="ORF">N8I84_41880</name>
</gene>
<reference evidence="3" key="1">
    <citation type="submission" date="2022-10" db="EMBL/GenBank/DDBJ databases">
        <authorList>
            <person name="Mo P."/>
        </authorList>
    </citation>
    <scope>NUCLEOTIDE SEQUENCE</scope>
    <source>
        <strain evidence="3">HUAS 13-4</strain>
        <plasmid evidence="3">punmamed2</plasmid>
    </source>
</reference>
<feature type="region of interest" description="Disordered" evidence="2">
    <location>
        <begin position="1"/>
        <end position="50"/>
    </location>
</feature>
<proteinExistence type="predicted"/>
<feature type="coiled-coil region" evidence="1">
    <location>
        <begin position="245"/>
        <end position="312"/>
    </location>
</feature>
<name>A0ABY6EE97_9ACTN</name>
<evidence type="ECO:0000313" key="4">
    <source>
        <dbReference type="Proteomes" id="UP001061298"/>
    </source>
</evidence>
<feature type="compositionally biased region" description="Gly residues" evidence="2">
    <location>
        <begin position="99"/>
        <end position="114"/>
    </location>
</feature>